<keyword evidence="2" id="KW-0804">Transcription</keyword>
<evidence type="ECO:0000256" key="3">
    <source>
        <dbReference type="ARBA" id="ARBA00025751"/>
    </source>
</evidence>
<dbReference type="PANTHER" id="PTHR13946">
    <property type="entry name" value="DNA-DIRECTED RNA POLYMERASE I,II,III"/>
    <property type="match status" value="1"/>
</dbReference>
<evidence type="ECO:0000256" key="1">
    <source>
        <dbReference type="ARBA" id="ARBA00022478"/>
    </source>
</evidence>
<dbReference type="GO" id="GO:0006366">
    <property type="term" value="P:transcription by RNA polymerase II"/>
    <property type="evidence" value="ECO:0007669"/>
    <property type="project" value="TreeGrafter"/>
</dbReference>
<dbReference type="InterPro" id="IPR036603">
    <property type="entry name" value="RBP11-like"/>
</dbReference>
<keyword evidence="1" id="KW-0240">DNA-directed RNA polymerase</keyword>
<dbReference type="InterPro" id="IPR009025">
    <property type="entry name" value="RBP11-like_dimer"/>
</dbReference>
<proteinExistence type="inferred from homology"/>
<dbReference type="AlphaFoldDB" id="A0A7S3BP96"/>
<protein>
    <recommendedName>
        <fullName evidence="4">DNA-directed RNA polymerase RBP11-like dimerisation domain-containing protein</fullName>
    </recommendedName>
</protein>
<evidence type="ECO:0000256" key="2">
    <source>
        <dbReference type="ARBA" id="ARBA00023163"/>
    </source>
</evidence>
<dbReference type="Gene3D" id="3.30.1360.10">
    <property type="entry name" value="RNA polymerase, RBP11-like subunit"/>
    <property type="match status" value="2"/>
</dbReference>
<organism evidence="5">
    <name type="scientific">Haptolina ericina</name>
    <dbReference type="NCBI Taxonomy" id="156174"/>
    <lineage>
        <taxon>Eukaryota</taxon>
        <taxon>Haptista</taxon>
        <taxon>Haptophyta</taxon>
        <taxon>Prymnesiophyceae</taxon>
        <taxon>Prymnesiales</taxon>
        <taxon>Prymnesiaceae</taxon>
        <taxon>Haptolina</taxon>
    </lineage>
</organism>
<accession>A0A7S3BP96</accession>
<feature type="domain" description="DNA-directed RNA polymerase RBP11-like dimerisation" evidence="4">
    <location>
        <begin position="33"/>
        <end position="65"/>
    </location>
</feature>
<comment type="similarity">
    <text evidence="3">Belongs to the archaeal Rpo11/eukaryotic RPB11/RPC19 RNA polymerase subunit family.</text>
</comment>
<dbReference type="EMBL" id="HBHX01058731">
    <property type="protein sequence ID" value="CAE0138772.1"/>
    <property type="molecule type" value="Transcribed_RNA"/>
</dbReference>
<dbReference type="Pfam" id="PF13656">
    <property type="entry name" value="RNA_pol_L_2"/>
    <property type="match status" value="1"/>
</dbReference>
<evidence type="ECO:0000313" key="5">
    <source>
        <dbReference type="EMBL" id="CAE0138772.1"/>
    </source>
</evidence>
<dbReference type="GO" id="GO:0046983">
    <property type="term" value="F:protein dimerization activity"/>
    <property type="evidence" value="ECO:0007669"/>
    <property type="project" value="InterPro"/>
</dbReference>
<evidence type="ECO:0000259" key="4">
    <source>
        <dbReference type="Pfam" id="PF13656"/>
    </source>
</evidence>
<gene>
    <name evidence="5" type="ORF">HERI1096_LOCUS32416</name>
</gene>
<dbReference type="GO" id="GO:0005665">
    <property type="term" value="C:RNA polymerase II, core complex"/>
    <property type="evidence" value="ECO:0007669"/>
    <property type="project" value="TreeGrafter"/>
</dbReference>
<dbReference type="SUPFAM" id="SSF55257">
    <property type="entry name" value="RBP11-like subunits of RNA polymerase"/>
    <property type="match status" value="2"/>
</dbReference>
<name>A0A7S3BP96_9EUKA</name>
<dbReference type="PANTHER" id="PTHR13946:SF16">
    <property type="entry name" value="DNA-DIRECTED RNA POLYMERASE II SUBUNIT RPB11"/>
    <property type="match status" value="1"/>
</dbReference>
<reference evidence="5" key="1">
    <citation type="submission" date="2021-01" db="EMBL/GenBank/DDBJ databases">
        <authorList>
            <person name="Corre E."/>
            <person name="Pelletier E."/>
            <person name="Niang G."/>
            <person name="Scheremetjew M."/>
            <person name="Finn R."/>
            <person name="Kale V."/>
            <person name="Holt S."/>
            <person name="Cochrane G."/>
            <person name="Meng A."/>
            <person name="Brown T."/>
            <person name="Cohen L."/>
        </authorList>
    </citation>
    <scope>NUCLEOTIDE SEQUENCE</scope>
    <source>
        <strain evidence="5">CCMP281</strain>
    </source>
</reference>
<sequence>MNKPDDFDCWRLPDDGLVQKVTCMKDTKVQNAMMYVIEREDHTLGNLMRMHLLDDEDVVFGGYRVVWLPLPVSFCSHQAISVCMFRCKLRCSFSLQRRPTRCSTLQCTATAHFPSPDTSPSPKVHPLEPAIQLKVMTRNEHVTPTQAVQATIHSLVSELDQLEERFKTSLIEKKSEYGARVA</sequence>
<dbReference type="GO" id="GO:0003899">
    <property type="term" value="F:DNA-directed RNA polymerase activity"/>
    <property type="evidence" value="ECO:0007669"/>
    <property type="project" value="TreeGrafter"/>
</dbReference>